<sequence>MKKMKTSNSKLLKMDVIYYCKELSNEERVNILFDVAKRDAKEKSCELNKVIVIDSMEDFEKEMDHSFSDKSVDYVILFNVEEMEKNLFQMKRE</sequence>
<comment type="caution">
    <text evidence="1">The sequence shown here is derived from an EMBL/GenBank/DDBJ whole genome shotgun (WGS) entry which is preliminary data.</text>
</comment>
<name>A0AAW8TG04_9ENTE</name>
<dbReference type="AlphaFoldDB" id="A0AAW8TG04"/>
<organism evidence="1 2">
    <name type="scientific">Enterococcus raffinosus</name>
    <dbReference type="NCBI Taxonomy" id="71452"/>
    <lineage>
        <taxon>Bacteria</taxon>
        <taxon>Bacillati</taxon>
        <taxon>Bacillota</taxon>
        <taxon>Bacilli</taxon>
        <taxon>Lactobacillales</taxon>
        <taxon>Enterococcaceae</taxon>
        <taxon>Enterococcus</taxon>
    </lineage>
</organism>
<evidence type="ECO:0000313" key="2">
    <source>
        <dbReference type="Proteomes" id="UP001254770"/>
    </source>
</evidence>
<dbReference type="RefSeq" id="WP_070509380.1">
    <property type="nucleotide sequence ID" value="NZ_CP104392.1"/>
</dbReference>
<reference evidence="1" key="1">
    <citation type="submission" date="2023-03" db="EMBL/GenBank/DDBJ databases">
        <authorList>
            <person name="Shen W."/>
            <person name="Cai J."/>
        </authorList>
    </citation>
    <scope>NUCLEOTIDE SEQUENCE</scope>
    <source>
        <strain evidence="1">Y15</strain>
    </source>
</reference>
<proteinExistence type="predicted"/>
<evidence type="ECO:0000313" key="1">
    <source>
        <dbReference type="EMBL" id="MDT2546740.1"/>
    </source>
</evidence>
<protein>
    <submittedName>
        <fullName evidence="1">Uncharacterized protein</fullName>
    </submittedName>
</protein>
<dbReference type="EMBL" id="JARPXL010000044">
    <property type="protein sequence ID" value="MDT2546740.1"/>
    <property type="molecule type" value="Genomic_DNA"/>
</dbReference>
<accession>A0AAW8TG04</accession>
<dbReference type="Proteomes" id="UP001254770">
    <property type="component" value="Unassembled WGS sequence"/>
</dbReference>
<gene>
    <name evidence="1" type="ORF">P7D69_20635</name>
</gene>